<keyword evidence="1" id="KW-1133">Transmembrane helix</keyword>
<proteinExistence type="predicted"/>
<keyword evidence="3" id="KW-1185">Reference proteome</keyword>
<gene>
    <name evidence="2" type="ORF">CLV63_102371</name>
</gene>
<evidence type="ECO:0000313" key="3">
    <source>
        <dbReference type="Proteomes" id="UP000240542"/>
    </source>
</evidence>
<evidence type="ECO:0000313" key="2">
    <source>
        <dbReference type="EMBL" id="PSL00244.1"/>
    </source>
</evidence>
<organism evidence="2 3">
    <name type="scientific">Murinocardiopsis flavida</name>
    <dbReference type="NCBI Taxonomy" id="645275"/>
    <lineage>
        <taxon>Bacteria</taxon>
        <taxon>Bacillati</taxon>
        <taxon>Actinomycetota</taxon>
        <taxon>Actinomycetes</taxon>
        <taxon>Streptosporangiales</taxon>
        <taxon>Nocardiopsidaceae</taxon>
        <taxon>Murinocardiopsis</taxon>
    </lineage>
</organism>
<keyword evidence="1" id="KW-0812">Transmembrane</keyword>
<keyword evidence="1" id="KW-0472">Membrane</keyword>
<comment type="caution">
    <text evidence="2">The sequence shown here is derived from an EMBL/GenBank/DDBJ whole genome shotgun (WGS) entry which is preliminary data.</text>
</comment>
<feature type="transmembrane region" description="Helical" evidence="1">
    <location>
        <begin position="7"/>
        <end position="26"/>
    </location>
</feature>
<dbReference type="Proteomes" id="UP000240542">
    <property type="component" value="Unassembled WGS sequence"/>
</dbReference>
<sequence>MSEKSNPLASFPVALFAGVVAGMFIGVMIDDIPMGIIIGSAIGGIMLPIIFSSTAKADPEPKEPEQEPRGD</sequence>
<name>A0A2P8DSQ1_9ACTN</name>
<feature type="transmembrane region" description="Helical" evidence="1">
    <location>
        <begin position="32"/>
        <end position="51"/>
    </location>
</feature>
<dbReference type="AlphaFoldDB" id="A0A2P8DSQ1"/>
<reference evidence="2 3" key="1">
    <citation type="submission" date="2018-03" db="EMBL/GenBank/DDBJ databases">
        <title>Genomic Encyclopedia of Archaeal and Bacterial Type Strains, Phase II (KMG-II): from individual species to whole genera.</title>
        <authorList>
            <person name="Goeker M."/>
        </authorList>
    </citation>
    <scope>NUCLEOTIDE SEQUENCE [LARGE SCALE GENOMIC DNA]</scope>
    <source>
        <strain evidence="2 3">DSM 45312</strain>
    </source>
</reference>
<accession>A0A2P8DSQ1</accession>
<evidence type="ECO:0000256" key="1">
    <source>
        <dbReference type="SAM" id="Phobius"/>
    </source>
</evidence>
<dbReference type="RefSeq" id="WP_106581577.1">
    <property type="nucleotide sequence ID" value="NZ_PYGA01000002.1"/>
</dbReference>
<dbReference type="EMBL" id="PYGA01000002">
    <property type="protein sequence ID" value="PSL00244.1"/>
    <property type="molecule type" value="Genomic_DNA"/>
</dbReference>
<protein>
    <submittedName>
        <fullName evidence="2">Uncharacterized protein</fullName>
    </submittedName>
</protein>